<protein>
    <submittedName>
        <fullName evidence="2">Uncharacterized protein</fullName>
    </submittedName>
</protein>
<accession>A0A917ME70</accession>
<organism evidence="2 3">
    <name type="scientific">Parapedobacter pyrenivorans</name>
    <dbReference type="NCBI Taxonomy" id="1305674"/>
    <lineage>
        <taxon>Bacteria</taxon>
        <taxon>Pseudomonadati</taxon>
        <taxon>Bacteroidota</taxon>
        <taxon>Sphingobacteriia</taxon>
        <taxon>Sphingobacteriales</taxon>
        <taxon>Sphingobacteriaceae</taxon>
        <taxon>Parapedobacter</taxon>
    </lineage>
</organism>
<reference evidence="2" key="1">
    <citation type="journal article" date="2014" name="Int. J. Syst. Evol. Microbiol.">
        <title>Complete genome sequence of Corynebacterium casei LMG S-19264T (=DSM 44701T), isolated from a smear-ripened cheese.</title>
        <authorList>
            <consortium name="US DOE Joint Genome Institute (JGI-PGF)"/>
            <person name="Walter F."/>
            <person name="Albersmeier A."/>
            <person name="Kalinowski J."/>
            <person name="Ruckert C."/>
        </authorList>
    </citation>
    <scope>NUCLEOTIDE SEQUENCE</scope>
    <source>
        <strain evidence="2">CGMCC 1.12195</strain>
    </source>
</reference>
<dbReference type="RefSeq" id="WP_188508109.1">
    <property type="nucleotide sequence ID" value="NZ_BMER01000006.1"/>
</dbReference>
<gene>
    <name evidence="2" type="ORF">GCM10007415_42210</name>
</gene>
<feature type="transmembrane region" description="Helical" evidence="1">
    <location>
        <begin position="6"/>
        <end position="22"/>
    </location>
</feature>
<dbReference type="AlphaFoldDB" id="A0A917ME70"/>
<comment type="caution">
    <text evidence="2">The sequence shown here is derived from an EMBL/GenBank/DDBJ whole genome shotgun (WGS) entry which is preliminary data.</text>
</comment>
<keyword evidence="1" id="KW-1133">Transmembrane helix</keyword>
<feature type="transmembrane region" description="Helical" evidence="1">
    <location>
        <begin position="109"/>
        <end position="130"/>
    </location>
</feature>
<sequence>MAVHLKITGVLLMALAFIHLFFPRYFNWREALRPLNLINRQMMLVHVFFIALTVFMMGLLCVMHTEDLITTSMGKTISLGLGIFWIVRLLIQFFGYASELWRGKVFETTVHVVFSLLWMYLSTVFLWVGIAN</sequence>
<dbReference type="Proteomes" id="UP000660862">
    <property type="component" value="Unassembled WGS sequence"/>
</dbReference>
<evidence type="ECO:0000313" key="2">
    <source>
        <dbReference type="EMBL" id="GGH01653.1"/>
    </source>
</evidence>
<keyword evidence="1" id="KW-0812">Transmembrane</keyword>
<proteinExistence type="predicted"/>
<name>A0A917ME70_9SPHI</name>
<evidence type="ECO:0000313" key="3">
    <source>
        <dbReference type="Proteomes" id="UP000660862"/>
    </source>
</evidence>
<keyword evidence="1" id="KW-0472">Membrane</keyword>
<evidence type="ECO:0000256" key="1">
    <source>
        <dbReference type="SAM" id="Phobius"/>
    </source>
</evidence>
<reference evidence="2" key="2">
    <citation type="submission" date="2020-09" db="EMBL/GenBank/DDBJ databases">
        <authorList>
            <person name="Sun Q."/>
            <person name="Zhou Y."/>
        </authorList>
    </citation>
    <scope>NUCLEOTIDE SEQUENCE</scope>
    <source>
        <strain evidence="2">CGMCC 1.12195</strain>
    </source>
</reference>
<keyword evidence="3" id="KW-1185">Reference proteome</keyword>
<feature type="transmembrane region" description="Helical" evidence="1">
    <location>
        <begin position="77"/>
        <end position="97"/>
    </location>
</feature>
<dbReference type="EMBL" id="BMER01000006">
    <property type="protein sequence ID" value="GGH01653.1"/>
    <property type="molecule type" value="Genomic_DNA"/>
</dbReference>
<feature type="transmembrane region" description="Helical" evidence="1">
    <location>
        <begin position="43"/>
        <end position="65"/>
    </location>
</feature>